<sequence>MRAQRQFILPAFLNCDVCYARFRHFPLDGFVPWTHFTEDEFQAKYPECVITGTSPIMARNTNNSLDMFEVLDWVNSSITWNIYPSLAISVSMCPRIYLTSTGMRAQYGDKCVDNHTPPGPFSMYCNDPKKYFHTFETRYPELTVYSYNLNYSEYMATFENQAAVNEKICEVKYRYEFLDISLALFDIECEDWADVCDTTDNNVVKGRNRIDLIYQYTSGMSLEKLKSRSIPDCP</sequence>
<name>A0A9J6F5T7_RHIMP</name>
<protein>
    <submittedName>
        <fullName evidence="1">Uncharacterized protein</fullName>
    </submittedName>
</protein>
<accession>A0A9J6F5T7</accession>
<organism evidence="1 2">
    <name type="scientific">Rhipicephalus microplus</name>
    <name type="common">Cattle tick</name>
    <name type="synonym">Boophilus microplus</name>
    <dbReference type="NCBI Taxonomy" id="6941"/>
    <lineage>
        <taxon>Eukaryota</taxon>
        <taxon>Metazoa</taxon>
        <taxon>Ecdysozoa</taxon>
        <taxon>Arthropoda</taxon>
        <taxon>Chelicerata</taxon>
        <taxon>Arachnida</taxon>
        <taxon>Acari</taxon>
        <taxon>Parasitiformes</taxon>
        <taxon>Ixodida</taxon>
        <taxon>Ixodoidea</taxon>
        <taxon>Ixodidae</taxon>
        <taxon>Rhipicephalinae</taxon>
        <taxon>Rhipicephalus</taxon>
        <taxon>Boophilus</taxon>
    </lineage>
</organism>
<reference evidence="1" key="2">
    <citation type="submission" date="2021-09" db="EMBL/GenBank/DDBJ databases">
        <authorList>
            <person name="Jia N."/>
            <person name="Wang J."/>
            <person name="Shi W."/>
            <person name="Du L."/>
            <person name="Sun Y."/>
            <person name="Zhan W."/>
            <person name="Jiang J."/>
            <person name="Wang Q."/>
            <person name="Zhang B."/>
            <person name="Ji P."/>
            <person name="Sakyi L.B."/>
            <person name="Cui X."/>
            <person name="Yuan T."/>
            <person name="Jiang B."/>
            <person name="Yang W."/>
            <person name="Lam T.T.-Y."/>
            <person name="Chang Q."/>
            <person name="Ding S."/>
            <person name="Wang X."/>
            <person name="Zhu J."/>
            <person name="Ruan X."/>
            <person name="Zhao L."/>
            <person name="Wei J."/>
            <person name="Que T."/>
            <person name="Du C."/>
            <person name="Cheng J."/>
            <person name="Dai P."/>
            <person name="Han X."/>
            <person name="Huang E."/>
            <person name="Gao Y."/>
            <person name="Liu J."/>
            <person name="Shao H."/>
            <person name="Ye R."/>
            <person name="Li L."/>
            <person name="Wei W."/>
            <person name="Wang X."/>
            <person name="Wang C."/>
            <person name="Huo Q."/>
            <person name="Li W."/>
            <person name="Guo W."/>
            <person name="Chen H."/>
            <person name="Chen S."/>
            <person name="Zhou L."/>
            <person name="Zhou L."/>
            <person name="Ni X."/>
            <person name="Tian J."/>
            <person name="Zhou Y."/>
            <person name="Sheng Y."/>
            <person name="Liu T."/>
            <person name="Pan Y."/>
            <person name="Xia L."/>
            <person name="Li J."/>
            <person name="Zhao F."/>
            <person name="Cao W."/>
        </authorList>
    </citation>
    <scope>NUCLEOTIDE SEQUENCE</scope>
    <source>
        <strain evidence="1">Rmic-2018</strain>
        <tissue evidence="1">Larvae</tissue>
    </source>
</reference>
<comment type="caution">
    <text evidence="1">The sequence shown here is derived from an EMBL/GenBank/DDBJ whole genome shotgun (WGS) entry which is preliminary data.</text>
</comment>
<evidence type="ECO:0000313" key="2">
    <source>
        <dbReference type="Proteomes" id="UP000821866"/>
    </source>
</evidence>
<gene>
    <name evidence="1" type="ORF">HPB51_021254</name>
</gene>
<evidence type="ECO:0000313" key="1">
    <source>
        <dbReference type="EMBL" id="KAH8042170.1"/>
    </source>
</evidence>
<proteinExistence type="predicted"/>
<dbReference type="EMBL" id="JABSTU010000001">
    <property type="protein sequence ID" value="KAH8042170.1"/>
    <property type="molecule type" value="Genomic_DNA"/>
</dbReference>
<dbReference type="Proteomes" id="UP000821866">
    <property type="component" value="Chromosome 1"/>
</dbReference>
<keyword evidence="2" id="KW-1185">Reference proteome</keyword>
<dbReference type="AlphaFoldDB" id="A0A9J6F5T7"/>
<reference evidence="1" key="1">
    <citation type="journal article" date="2020" name="Cell">
        <title>Large-Scale Comparative Analyses of Tick Genomes Elucidate Their Genetic Diversity and Vector Capacities.</title>
        <authorList>
            <consortium name="Tick Genome and Microbiome Consortium (TIGMIC)"/>
            <person name="Jia N."/>
            <person name="Wang J."/>
            <person name="Shi W."/>
            <person name="Du L."/>
            <person name="Sun Y."/>
            <person name="Zhan W."/>
            <person name="Jiang J.F."/>
            <person name="Wang Q."/>
            <person name="Zhang B."/>
            <person name="Ji P."/>
            <person name="Bell-Sakyi L."/>
            <person name="Cui X.M."/>
            <person name="Yuan T.T."/>
            <person name="Jiang B.G."/>
            <person name="Yang W.F."/>
            <person name="Lam T.T."/>
            <person name="Chang Q.C."/>
            <person name="Ding S.J."/>
            <person name="Wang X.J."/>
            <person name="Zhu J.G."/>
            <person name="Ruan X.D."/>
            <person name="Zhao L."/>
            <person name="Wei J.T."/>
            <person name="Ye R.Z."/>
            <person name="Que T.C."/>
            <person name="Du C.H."/>
            <person name="Zhou Y.H."/>
            <person name="Cheng J.X."/>
            <person name="Dai P.F."/>
            <person name="Guo W.B."/>
            <person name="Han X.H."/>
            <person name="Huang E.J."/>
            <person name="Li L.F."/>
            <person name="Wei W."/>
            <person name="Gao Y.C."/>
            <person name="Liu J.Z."/>
            <person name="Shao H.Z."/>
            <person name="Wang X."/>
            <person name="Wang C.C."/>
            <person name="Yang T.C."/>
            <person name="Huo Q.B."/>
            <person name="Li W."/>
            <person name="Chen H.Y."/>
            <person name="Chen S.E."/>
            <person name="Zhou L.G."/>
            <person name="Ni X.B."/>
            <person name="Tian J.H."/>
            <person name="Sheng Y."/>
            <person name="Liu T."/>
            <person name="Pan Y.S."/>
            <person name="Xia L.Y."/>
            <person name="Li J."/>
            <person name="Zhao F."/>
            <person name="Cao W.C."/>
        </authorList>
    </citation>
    <scope>NUCLEOTIDE SEQUENCE</scope>
    <source>
        <strain evidence="1">Rmic-2018</strain>
    </source>
</reference>